<sequence>MMFHTSRPQTNNIPLCSNQACIDVATGSLIRSMRELNLPIYAPFPSNVFTDLPLWVIQNRLMSLKCTTIIPWSRIATEGLFKHLFKLPTDDAYYHYQFHPDSDNTNEFSAIYLSDPNEDLRIADPDTVDESTEEIYDIGKSDCGIAAKVRSFHDKISTAI</sequence>
<accession>A0AAV9WZ84</accession>
<organism evidence="1 2">
    <name type="scientific">Orbilia ellipsospora</name>
    <dbReference type="NCBI Taxonomy" id="2528407"/>
    <lineage>
        <taxon>Eukaryota</taxon>
        <taxon>Fungi</taxon>
        <taxon>Dikarya</taxon>
        <taxon>Ascomycota</taxon>
        <taxon>Pezizomycotina</taxon>
        <taxon>Orbiliomycetes</taxon>
        <taxon>Orbiliales</taxon>
        <taxon>Orbiliaceae</taxon>
        <taxon>Orbilia</taxon>
    </lineage>
</organism>
<dbReference type="AlphaFoldDB" id="A0AAV9WZ84"/>
<protein>
    <submittedName>
        <fullName evidence="1">Uncharacterized protein</fullName>
    </submittedName>
</protein>
<gene>
    <name evidence="1" type="ORF">TWF694_003776</name>
</gene>
<dbReference type="EMBL" id="JAVHJO010000013">
    <property type="protein sequence ID" value="KAK6530424.1"/>
    <property type="molecule type" value="Genomic_DNA"/>
</dbReference>
<dbReference type="Proteomes" id="UP001365542">
    <property type="component" value="Unassembled WGS sequence"/>
</dbReference>
<reference evidence="1 2" key="1">
    <citation type="submission" date="2019-10" db="EMBL/GenBank/DDBJ databases">
        <authorList>
            <person name="Palmer J.M."/>
        </authorList>
    </citation>
    <scope>NUCLEOTIDE SEQUENCE [LARGE SCALE GENOMIC DNA]</scope>
    <source>
        <strain evidence="1 2">TWF694</strain>
    </source>
</reference>
<name>A0AAV9WZ84_9PEZI</name>
<keyword evidence="2" id="KW-1185">Reference proteome</keyword>
<evidence type="ECO:0000313" key="1">
    <source>
        <dbReference type="EMBL" id="KAK6530424.1"/>
    </source>
</evidence>
<evidence type="ECO:0000313" key="2">
    <source>
        <dbReference type="Proteomes" id="UP001365542"/>
    </source>
</evidence>
<comment type="caution">
    <text evidence="1">The sequence shown here is derived from an EMBL/GenBank/DDBJ whole genome shotgun (WGS) entry which is preliminary data.</text>
</comment>
<proteinExistence type="predicted"/>